<dbReference type="InParanoid" id="A0A0C3FI37"/>
<keyword evidence="2" id="KW-1185">Reference proteome</keyword>
<protein>
    <recommendedName>
        <fullName evidence="3">Peptidase A2 domain-containing protein</fullName>
    </recommendedName>
</protein>
<evidence type="ECO:0000313" key="1">
    <source>
        <dbReference type="EMBL" id="KIM79279.1"/>
    </source>
</evidence>
<gene>
    <name evidence="1" type="ORF">PILCRDRAFT_74433</name>
</gene>
<evidence type="ECO:0000313" key="2">
    <source>
        <dbReference type="Proteomes" id="UP000054166"/>
    </source>
</evidence>
<dbReference type="HOGENOM" id="CLU_097628_1_1_1"/>
<evidence type="ECO:0008006" key="3">
    <source>
        <dbReference type="Google" id="ProtNLM"/>
    </source>
</evidence>
<dbReference type="AlphaFoldDB" id="A0A0C3FI37"/>
<organism evidence="1 2">
    <name type="scientific">Piloderma croceum (strain F 1598)</name>
    <dbReference type="NCBI Taxonomy" id="765440"/>
    <lineage>
        <taxon>Eukaryota</taxon>
        <taxon>Fungi</taxon>
        <taxon>Dikarya</taxon>
        <taxon>Basidiomycota</taxon>
        <taxon>Agaricomycotina</taxon>
        <taxon>Agaricomycetes</taxon>
        <taxon>Agaricomycetidae</taxon>
        <taxon>Atheliales</taxon>
        <taxon>Atheliaceae</taxon>
        <taxon>Piloderma</taxon>
    </lineage>
</organism>
<reference evidence="1 2" key="1">
    <citation type="submission" date="2014-04" db="EMBL/GenBank/DDBJ databases">
        <authorList>
            <consortium name="DOE Joint Genome Institute"/>
            <person name="Kuo A."/>
            <person name="Tarkka M."/>
            <person name="Buscot F."/>
            <person name="Kohler A."/>
            <person name="Nagy L.G."/>
            <person name="Floudas D."/>
            <person name="Copeland A."/>
            <person name="Barry K.W."/>
            <person name="Cichocki N."/>
            <person name="Veneault-Fourrey C."/>
            <person name="LaButti K."/>
            <person name="Lindquist E.A."/>
            <person name="Lipzen A."/>
            <person name="Lundell T."/>
            <person name="Morin E."/>
            <person name="Murat C."/>
            <person name="Sun H."/>
            <person name="Tunlid A."/>
            <person name="Henrissat B."/>
            <person name="Grigoriev I.V."/>
            <person name="Hibbett D.S."/>
            <person name="Martin F."/>
            <person name="Nordberg H.P."/>
            <person name="Cantor M.N."/>
            <person name="Hua S.X."/>
        </authorList>
    </citation>
    <scope>NUCLEOTIDE SEQUENCE [LARGE SCALE GENOMIC DNA]</scope>
    <source>
        <strain evidence="1 2">F 1598</strain>
    </source>
</reference>
<dbReference type="Proteomes" id="UP000054166">
    <property type="component" value="Unassembled WGS sequence"/>
</dbReference>
<dbReference type="EMBL" id="KN833010">
    <property type="protein sequence ID" value="KIM79279.1"/>
    <property type="molecule type" value="Genomic_DNA"/>
</dbReference>
<accession>A0A0C3FI37</accession>
<feature type="non-terminal residue" evidence="1">
    <location>
        <position position="1"/>
    </location>
</feature>
<sequence length="140" mass="15105">IVDLYTVGSEEPDEFEISPLPEVPFVHGIVVNGPHGSVVRVRGVFDSGAMVNAMCSAVYDNIKHRLALLRPSNRRLRMADGSIVPSTGRWVGDISLGSATVACSFEVFPSGGSWGFLVGKPMQRSFRAIHNHATDEVSIP</sequence>
<dbReference type="Gene3D" id="2.40.70.10">
    <property type="entry name" value="Acid Proteases"/>
    <property type="match status" value="1"/>
</dbReference>
<dbReference type="InterPro" id="IPR021109">
    <property type="entry name" value="Peptidase_aspartic_dom_sf"/>
</dbReference>
<dbReference type="OrthoDB" id="2919534at2759"/>
<reference evidence="2" key="2">
    <citation type="submission" date="2015-01" db="EMBL/GenBank/DDBJ databases">
        <title>Evolutionary Origins and Diversification of the Mycorrhizal Mutualists.</title>
        <authorList>
            <consortium name="DOE Joint Genome Institute"/>
            <consortium name="Mycorrhizal Genomics Consortium"/>
            <person name="Kohler A."/>
            <person name="Kuo A."/>
            <person name="Nagy L.G."/>
            <person name="Floudas D."/>
            <person name="Copeland A."/>
            <person name="Barry K.W."/>
            <person name="Cichocki N."/>
            <person name="Veneault-Fourrey C."/>
            <person name="LaButti K."/>
            <person name="Lindquist E.A."/>
            <person name="Lipzen A."/>
            <person name="Lundell T."/>
            <person name="Morin E."/>
            <person name="Murat C."/>
            <person name="Riley R."/>
            <person name="Ohm R."/>
            <person name="Sun H."/>
            <person name="Tunlid A."/>
            <person name="Henrissat B."/>
            <person name="Grigoriev I.V."/>
            <person name="Hibbett D.S."/>
            <person name="Martin F."/>
        </authorList>
    </citation>
    <scope>NUCLEOTIDE SEQUENCE [LARGE SCALE GENOMIC DNA]</scope>
    <source>
        <strain evidence="2">F 1598</strain>
    </source>
</reference>
<name>A0A0C3FI37_PILCF</name>
<proteinExistence type="predicted"/>